<dbReference type="PANTHER" id="PTHR43390:SF1">
    <property type="entry name" value="CHLOROPLAST PROCESSING PEPTIDASE"/>
    <property type="match status" value="1"/>
</dbReference>
<feature type="compositionally biased region" description="Basic and acidic residues" evidence="7">
    <location>
        <begin position="1"/>
        <end position="16"/>
    </location>
</feature>
<comment type="catalytic activity">
    <reaction evidence="1 6">
        <text>Cleavage of hydrophobic, N-terminal signal or leader sequences from secreted and periplasmic proteins.</text>
        <dbReference type="EC" id="3.4.21.89"/>
    </reaction>
</comment>
<feature type="region of interest" description="Disordered" evidence="7">
    <location>
        <begin position="39"/>
        <end position="58"/>
    </location>
</feature>
<evidence type="ECO:0000313" key="10">
    <source>
        <dbReference type="Proteomes" id="UP000700815"/>
    </source>
</evidence>
<evidence type="ECO:0000256" key="1">
    <source>
        <dbReference type="ARBA" id="ARBA00000677"/>
    </source>
</evidence>
<dbReference type="PROSITE" id="PS00761">
    <property type="entry name" value="SPASE_I_3"/>
    <property type="match status" value="1"/>
</dbReference>
<name>A0ABS6WDS2_9BIFI</name>
<comment type="subcellular location">
    <subcellularLocation>
        <location evidence="2">Cell membrane</location>
        <topology evidence="2">Single-pass type II membrane protein</topology>
    </subcellularLocation>
    <subcellularLocation>
        <location evidence="6">Membrane</location>
        <topology evidence="6">Single-pass type II membrane protein</topology>
    </subcellularLocation>
</comment>
<keyword evidence="10" id="KW-1185">Reference proteome</keyword>
<comment type="similarity">
    <text evidence="3 6">Belongs to the peptidase S26 family.</text>
</comment>
<dbReference type="PANTHER" id="PTHR43390">
    <property type="entry name" value="SIGNAL PEPTIDASE I"/>
    <property type="match status" value="1"/>
</dbReference>
<evidence type="ECO:0000313" key="9">
    <source>
        <dbReference type="EMBL" id="MBW3092193.1"/>
    </source>
</evidence>
<dbReference type="EC" id="3.4.21.89" evidence="4 6"/>
<evidence type="ECO:0000256" key="7">
    <source>
        <dbReference type="SAM" id="MobiDB-lite"/>
    </source>
</evidence>
<reference evidence="9 10" key="1">
    <citation type="submission" date="2021-05" db="EMBL/GenBank/DDBJ databases">
        <title>Phylogenetic classification of ten novel species belonging to the genus Bifidobacterium comprising B. colchicus sp. nov., B. abeli sp. nov., B. bicoloris sp. nov., B. guerezis sp. nov., B. rosaliae sp. nov., B. santillanensis sp. nov., B. argentati sp. nov., B. amazzoni sp. nov., B. pluviali sp. nov., and B. pinnaculum sp. nov.</title>
        <authorList>
            <person name="Lugli G.A."/>
            <person name="Ruiz Garcia L."/>
            <person name="Margolles A."/>
            <person name="Ventura M."/>
        </authorList>
    </citation>
    <scope>NUCLEOTIDE SEQUENCE [LARGE SCALE GENOMIC DNA]</scope>
    <source>
        <strain evidence="9 10">82T10</strain>
    </source>
</reference>
<dbReference type="InterPro" id="IPR000223">
    <property type="entry name" value="Pept_S26A_signal_pept_1"/>
</dbReference>
<evidence type="ECO:0000256" key="3">
    <source>
        <dbReference type="ARBA" id="ARBA00009370"/>
    </source>
</evidence>
<evidence type="ECO:0000256" key="2">
    <source>
        <dbReference type="ARBA" id="ARBA00004401"/>
    </source>
</evidence>
<feature type="region of interest" description="Disordered" evidence="7">
    <location>
        <begin position="1"/>
        <end position="30"/>
    </location>
</feature>
<protein>
    <recommendedName>
        <fullName evidence="4 6">Signal peptidase I</fullName>
        <ecNumber evidence="4 6">3.4.21.89</ecNumber>
    </recommendedName>
</protein>
<keyword evidence="6" id="KW-0812">Transmembrane</keyword>
<sequence>MDKELHMQSNDEDRHTLMVSDHGVNPEPLPSRAEFEAMAGGANGEPNSARNGGAQGDEDGQSGWRDFLIWCGVPVLVVLLVRILLIGCYVIPSGSMMNTIEPGDKVVTSKLTPRVFDLKRGDVVVFKDPANWLSAEYSGNLGGDYLIKRLIGLPGDVVECEGAGQPVKVNGVAVDETSYLRPGVEPSAFPFRVEVTAGHVFVLGDNRANSADSRYHQDDGDHGLVPVDDVVGVAVARYWPIDRIGLFADHRDVFADVPDGSESQQS</sequence>
<evidence type="ECO:0000256" key="5">
    <source>
        <dbReference type="ARBA" id="ARBA00022801"/>
    </source>
</evidence>
<organism evidence="9 10">
    <name type="scientific">Bifidobacterium miconis</name>
    <dbReference type="NCBI Taxonomy" id="2834435"/>
    <lineage>
        <taxon>Bacteria</taxon>
        <taxon>Bacillati</taxon>
        <taxon>Actinomycetota</taxon>
        <taxon>Actinomycetes</taxon>
        <taxon>Bifidobacteriales</taxon>
        <taxon>Bifidobacteriaceae</taxon>
        <taxon>Bifidobacterium</taxon>
    </lineage>
</organism>
<feature type="domain" description="Peptidase S26" evidence="8">
    <location>
        <begin position="65"/>
        <end position="239"/>
    </location>
</feature>
<evidence type="ECO:0000256" key="4">
    <source>
        <dbReference type="ARBA" id="ARBA00013208"/>
    </source>
</evidence>
<dbReference type="EMBL" id="JAHBBH010000008">
    <property type="protein sequence ID" value="MBW3092193.1"/>
    <property type="molecule type" value="Genomic_DNA"/>
</dbReference>
<keyword evidence="6" id="KW-1133">Transmembrane helix</keyword>
<feature type="transmembrane region" description="Helical" evidence="6">
    <location>
        <begin position="67"/>
        <end position="91"/>
    </location>
</feature>
<accession>A0ABS6WDS2</accession>
<dbReference type="Proteomes" id="UP000700815">
    <property type="component" value="Unassembled WGS sequence"/>
</dbReference>
<keyword evidence="6" id="KW-0472">Membrane</keyword>
<keyword evidence="6" id="KW-0645">Protease</keyword>
<dbReference type="InterPro" id="IPR019533">
    <property type="entry name" value="Peptidase_S26"/>
</dbReference>
<dbReference type="NCBIfam" id="TIGR02227">
    <property type="entry name" value="sigpep_I_bact"/>
    <property type="match status" value="1"/>
</dbReference>
<gene>
    <name evidence="9" type="primary">lepB</name>
    <name evidence="9" type="ORF">KIH79_04340</name>
</gene>
<dbReference type="GO" id="GO:0009003">
    <property type="term" value="F:signal peptidase activity"/>
    <property type="evidence" value="ECO:0007669"/>
    <property type="project" value="UniProtKB-EC"/>
</dbReference>
<dbReference type="InterPro" id="IPR019758">
    <property type="entry name" value="Pept_S26A_signal_pept_1_CS"/>
</dbReference>
<evidence type="ECO:0000256" key="6">
    <source>
        <dbReference type="RuleBase" id="RU362042"/>
    </source>
</evidence>
<keyword evidence="5 6" id="KW-0378">Hydrolase</keyword>
<dbReference type="CDD" id="cd06530">
    <property type="entry name" value="S26_SPase_I"/>
    <property type="match status" value="1"/>
</dbReference>
<evidence type="ECO:0000259" key="8">
    <source>
        <dbReference type="Pfam" id="PF10502"/>
    </source>
</evidence>
<proteinExistence type="inferred from homology"/>
<comment type="caution">
    <text evidence="9">The sequence shown here is derived from an EMBL/GenBank/DDBJ whole genome shotgun (WGS) entry which is preliminary data.</text>
</comment>
<dbReference type="Pfam" id="PF10502">
    <property type="entry name" value="Peptidase_S26"/>
    <property type="match status" value="1"/>
</dbReference>